<protein>
    <submittedName>
        <fullName evidence="2">F-box/LRR-repeat protein 7-like</fullName>
    </submittedName>
</protein>
<dbReference type="InterPro" id="IPR001810">
    <property type="entry name" value="F-box_dom"/>
</dbReference>
<sequence length="296" mass="33707">MSCTTVVSLRGSNVSVPVRSGFGQLPENVLLNIFQYFNEDELRRNIIPVCQQWRTVAENPRLWKRLKFSGMTTNTSVICFKIWQLNKAEDIIMKGIKQPLVVLRQICRCAQNIVSISLRHCHEISEDCLRHLIVSCKSLKTLDLKGTPFKSLILFEELACTKNLSNINISENIYVTVSHISSLVVNCPSLDGLHISSFQPINRIFITDADTYFFLSHVSKRLRSLSLDCSNLGTGSFSAILGCKNLEYLCLNFAYNFDGNIFENLWKTLRKLKALKVDIICYSLPYPTVVLWKMPS</sequence>
<dbReference type="SUPFAM" id="SSF52047">
    <property type="entry name" value="RNI-like"/>
    <property type="match status" value="1"/>
</dbReference>
<evidence type="ECO:0000259" key="1">
    <source>
        <dbReference type="PROSITE" id="PS50181"/>
    </source>
</evidence>
<dbReference type="PANTHER" id="PTHR38926:SF72">
    <property type="entry name" value="IM:7136021-RELATED"/>
    <property type="match status" value="1"/>
</dbReference>
<dbReference type="PANTHER" id="PTHR38926">
    <property type="entry name" value="F-BOX DOMAIN CONTAINING PROTEIN, EXPRESSED"/>
    <property type="match status" value="1"/>
</dbReference>
<gene>
    <name evidence="2" type="primary">LOC114334190</name>
</gene>
<organism evidence="2">
    <name type="scientific">Diabrotica virgifera virgifera</name>
    <name type="common">western corn rootworm</name>
    <dbReference type="NCBI Taxonomy" id="50390"/>
    <lineage>
        <taxon>Eukaryota</taxon>
        <taxon>Metazoa</taxon>
        <taxon>Ecdysozoa</taxon>
        <taxon>Arthropoda</taxon>
        <taxon>Hexapoda</taxon>
        <taxon>Insecta</taxon>
        <taxon>Pterygota</taxon>
        <taxon>Neoptera</taxon>
        <taxon>Endopterygota</taxon>
        <taxon>Coleoptera</taxon>
        <taxon>Polyphaga</taxon>
        <taxon>Cucujiformia</taxon>
        <taxon>Chrysomeloidea</taxon>
        <taxon>Chrysomelidae</taxon>
        <taxon>Galerucinae</taxon>
        <taxon>Diabroticina</taxon>
        <taxon>Diabroticites</taxon>
        <taxon>Diabrotica</taxon>
    </lineage>
</organism>
<name>A0A6P7FUL1_DIAVI</name>
<dbReference type="Pfam" id="PF12937">
    <property type="entry name" value="F-box-like"/>
    <property type="match status" value="1"/>
</dbReference>
<proteinExistence type="predicted"/>
<dbReference type="AlphaFoldDB" id="A0A6P7FUL1"/>
<accession>A0A6P7FUL1</accession>
<dbReference type="InterPro" id="IPR032675">
    <property type="entry name" value="LRR_dom_sf"/>
</dbReference>
<dbReference type="PROSITE" id="PS50181">
    <property type="entry name" value="FBOX"/>
    <property type="match status" value="1"/>
</dbReference>
<reference evidence="2" key="1">
    <citation type="submission" date="2025-08" db="UniProtKB">
        <authorList>
            <consortium name="RefSeq"/>
        </authorList>
    </citation>
    <scope>IDENTIFICATION</scope>
    <source>
        <tissue evidence="2">Whole insect</tissue>
    </source>
</reference>
<evidence type="ECO:0000313" key="2">
    <source>
        <dbReference type="RefSeq" id="XP_028140026.1"/>
    </source>
</evidence>
<dbReference type="InParanoid" id="A0A6P7FUL1"/>
<feature type="domain" description="F-box" evidence="1">
    <location>
        <begin position="19"/>
        <end position="66"/>
    </location>
</feature>
<dbReference type="RefSeq" id="XP_028140026.1">
    <property type="nucleotide sequence ID" value="XM_028284225.1"/>
</dbReference>
<dbReference type="Gene3D" id="3.80.10.10">
    <property type="entry name" value="Ribonuclease Inhibitor"/>
    <property type="match status" value="1"/>
</dbReference>